<name>A0ABQ9E5I7_TEGGR</name>
<evidence type="ECO:0000313" key="3">
    <source>
        <dbReference type="EMBL" id="KAJ8300678.1"/>
    </source>
</evidence>
<evidence type="ECO:0000256" key="1">
    <source>
        <dbReference type="ARBA" id="ARBA00023125"/>
    </source>
</evidence>
<sequence>MPDDESFLKNQTIERSVLGVGFSKRNFMRAAGVLAAKRGLKFKKEIPSEKWYSNFKQRHQMDLKQQLFASEIPRRYLMTLLSHLHCIPQKRKPATMTLSEQSTDLTDIENEILADHVYYLNESDILNDPTENQASKTAFENEILTLTVPLTTSNEVNVTDLPQCITNDGSISLIANNSPKPAESTLQECTPEMALSVFESTLSTELQLKFTAAYLDGIEINDATYKTWKSYKDLSLKSNLNIIVFYIHLYLIAIKQYCFSASDSPPLDGSESVLCKRGTTATHNITTEGYMGFCKF</sequence>
<dbReference type="InterPro" id="IPR006600">
    <property type="entry name" value="HTH_CenpB_DNA-bd_dom"/>
</dbReference>
<reference evidence="3 4" key="1">
    <citation type="submission" date="2022-12" db="EMBL/GenBank/DDBJ databases">
        <title>Chromosome-level genome of Tegillarca granosa.</title>
        <authorList>
            <person name="Kim J."/>
        </authorList>
    </citation>
    <scope>NUCLEOTIDE SEQUENCE [LARGE SCALE GENOMIC DNA]</scope>
    <source>
        <strain evidence="3">Teg-2019</strain>
        <tissue evidence="3">Adductor muscle</tissue>
    </source>
</reference>
<feature type="domain" description="HTH CENPB-type" evidence="2">
    <location>
        <begin position="1"/>
        <end position="65"/>
    </location>
</feature>
<keyword evidence="4" id="KW-1185">Reference proteome</keyword>
<protein>
    <recommendedName>
        <fullName evidence="2">HTH CENPB-type domain-containing protein</fullName>
    </recommendedName>
</protein>
<dbReference type="Proteomes" id="UP001217089">
    <property type="component" value="Unassembled WGS sequence"/>
</dbReference>
<dbReference type="EMBL" id="JARBDR010000919">
    <property type="protein sequence ID" value="KAJ8300678.1"/>
    <property type="molecule type" value="Genomic_DNA"/>
</dbReference>
<proteinExistence type="predicted"/>
<accession>A0ABQ9E5I7</accession>
<evidence type="ECO:0000313" key="4">
    <source>
        <dbReference type="Proteomes" id="UP001217089"/>
    </source>
</evidence>
<evidence type="ECO:0000259" key="2">
    <source>
        <dbReference type="PROSITE" id="PS51253"/>
    </source>
</evidence>
<dbReference type="PROSITE" id="PS51253">
    <property type="entry name" value="HTH_CENPB"/>
    <property type="match status" value="1"/>
</dbReference>
<keyword evidence="1" id="KW-0238">DNA-binding</keyword>
<gene>
    <name evidence="3" type="ORF">KUTeg_022197</name>
</gene>
<comment type="caution">
    <text evidence="3">The sequence shown here is derived from an EMBL/GenBank/DDBJ whole genome shotgun (WGS) entry which is preliminary data.</text>
</comment>
<organism evidence="3 4">
    <name type="scientific">Tegillarca granosa</name>
    <name type="common">Malaysian cockle</name>
    <name type="synonym">Anadara granosa</name>
    <dbReference type="NCBI Taxonomy" id="220873"/>
    <lineage>
        <taxon>Eukaryota</taxon>
        <taxon>Metazoa</taxon>
        <taxon>Spiralia</taxon>
        <taxon>Lophotrochozoa</taxon>
        <taxon>Mollusca</taxon>
        <taxon>Bivalvia</taxon>
        <taxon>Autobranchia</taxon>
        <taxon>Pteriomorphia</taxon>
        <taxon>Arcoida</taxon>
        <taxon>Arcoidea</taxon>
        <taxon>Arcidae</taxon>
        <taxon>Tegillarca</taxon>
    </lineage>
</organism>